<dbReference type="InterPro" id="IPR028082">
    <property type="entry name" value="Peripla_BP_I"/>
</dbReference>
<proteinExistence type="inferred from homology"/>
<keyword evidence="7" id="KW-1185">Reference proteome</keyword>
<dbReference type="PANTHER" id="PTHR30483">
    <property type="entry name" value="LEUCINE-SPECIFIC-BINDING PROTEIN"/>
    <property type="match status" value="1"/>
</dbReference>
<dbReference type="InterPro" id="IPR051010">
    <property type="entry name" value="BCAA_transport"/>
</dbReference>
<dbReference type="RefSeq" id="WP_043872142.1">
    <property type="nucleotide sequence ID" value="NZ_CP004394.1"/>
</dbReference>
<protein>
    <submittedName>
        <fullName evidence="6">Putative branched-chain amino acid ABC transporter, periplasmic component</fullName>
    </submittedName>
</protein>
<dbReference type="KEGG" id="cid:P73_4442"/>
<keyword evidence="6" id="KW-0614">Plasmid</keyword>
<sequence>MTKTTLLSPIALAAALFGAAGPATAQDAISDGVVRIGVLNDRSGLYADMAGEGSVEAARMAAEEFGGEVAGVPVEIVFADHQNKPDVGVSIARKWYDADGVDVIMDIGNSAVSLAVNELVKNNNKLVLHTSASAALSGEDCAPRSVQWQYSVFSAADKVVTQQMIDEGLDSFFIIAVDYALGDSIIETFTNSIERMGGEIVGVVRHPLNTPDMSSYLLQAQASGAKGIMLANAGTDLGTAVRQAMEFGVTPGVQLLAAALTTDVIDANGLDVMQGVQVLSQYNMYRNEEGRAWLEAFAERHGTTPSSLQAGTYSAALNYLKAVDATGTDDADTVLDWLKEQEINDAFASSGHILDNGLHSHDMYLARIKAPDQSEGPGDYFDVIEVLPGEVANVAPEDSGCPLVGN</sequence>
<dbReference type="Proteomes" id="UP000031521">
    <property type="component" value="Plasmid pP73A"/>
</dbReference>
<feature type="domain" description="Leucine-binding protein" evidence="5">
    <location>
        <begin position="34"/>
        <end position="369"/>
    </location>
</feature>
<evidence type="ECO:0000313" key="7">
    <source>
        <dbReference type="Proteomes" id="UP000031521"/>
    </source>
</evidence>
<keyword evidence="3" id="KW-0813">Transport</keyword>
<accession>A0A0B5EA46</accession>
<dbReference type="InterPro" id="IPR028081">
    <property type="entry name" value="Leu-bd"/>
</dbReference>
<dbReference type="CDD" id="cd06327">
    <property type="entry name" value="PBP1_SBP-like"/>
    <property type="match status" value="1"/>
</dbReference>
<evidence type="ECO:0000256" key="1">
    <source>
        <dbReference type="ARBA" id="ARBA00010062"/>
    </source>
</evidence>
<dbReference type="Pfam" id="PF13458">
    <property type="entry name" value="Peripla_BP_6"/>
    <property type="match status" value="1"/>
</dbReference>
<name>A0A0B5EA46_9RHOB</name>
<gene>
    <name evidence="6" type="ORF">P73_4442</name>
</gene>
<dbReference type="EMBL" id="CP004394">
    <property type="protein sequence ID" value="AJE49157.1"/>
    <property type="molecule type" value="Genomic_DNA"/>
</dbReference>
<evidence type="ECO:0000256" key="4">
    <source>
        <dbReference type="SAM" id="SignalP"/>
    </source>
</evidence>
<evidence type="ECO:0000256" key="3">
    <source>
        <dbReference type="ARBA" id="ARBA00022970"/>
    </source>
</evidence>
<dbReference type="OrthoDB" id="5794591at2"/>
<keyword evidence="3" id="KW-0029">Amino-acid transport</keyword>
<evidence type="ECO:0000256" key="2">
    <source>
        <dbReference type="ARBA" id="ARBA00022729"/>
    </source>
</evidence>
<organism evidence="6 7">
    <name type="scientific">Celeribacter indicus</name>
    <dbReference type="NCBI Taxonomy" id="1208324"/>
    <lineage>
        <taxon>Bacteria</taxon>
        <taxon>Pseudomonadati</taxon>
        <taxon>Pseudomonadota</taxon>
        <taxon>Alphaproteobacteria</taxon>
        <taxon>Rhodobacterales</taxon>
        <taxon>Roseobacteraceae</taxon>
        <taxon>Celeribacter</taxon>
    </lineage>
</organism>
<dbReference type="Gene3D" id="3.40.50.2300">
    <property type="match status" value="2"/>
</dbReference>
<reference evidence="6 7" key="1">
    <citation type="journal article" date="2014" name="Int. J. Syst. Evol. Microbiol.">
        <title>Celeribacter indicus sp. nov., a polycyclic aromatic hydrocarbon-degrading bacterium from deep-sea sediment and reclassification of Huaishuia halophila as Celeribacter halophilus comb. nov.</title>
        <authorList>
            <person name="Lai Q."/>
            <person name="Cao J."/>
            <person name="Yuan J."/>
            <person name="Li F."/>
            <person name="Shao Z."/>
        </authorList>
    </citation>
    <scope>NUCLEOTIDE SEQUENCE [LARGE SCALE GENOMIC DNA]</scope>
    <source>
        <strain evidence="6">P73</strain>
        <plasmid evidence="7">Plasmid pP73A</plasmid>
    </source>
</reference>
<dbReference type="SUPFAM" id="SSF53822">
    <property type="entry name" value="Periplasmic binding protein-like I"/>
    <property type="match status" value="1"/>
</dbReference>
<dbReference type="GO" id="GO:0006865">
    <property type="term" value="P:amino acid transport"/>
    <property type="evidence" value="ECO:0007669"/>
    <property type="project" value="UniProtKB-KW"/>
</dbReference>
<dbReference type="HOGENOM" id="CLU_027128_1_0_5"/>
<dbReference type="PANTHER" id="PTHR30483:SF6">
    <property type="entry name" value="PERIPLASMIC BINDING PROTEIN OF ABC TRANSPORTER FOR NATURAL AMINO ACIDS"/>
    <property type="match status" value="1"/>
</dbReference>
<evidence type="ECO:0000259" key="5">
    <source>
        <dbReference type="Pfam" id="PF13458"/>
    </source>
</evidence>
<dbReference type="AlphaFoldDB" id="A0A0B5EA46"/>
<geneLocation type="plasmid" evidence="6 7">
    <name>pP73A</name>
</geneLocation>
<evidence type="ECO:0000313" key="6">
    <source>
        <dbReference type="EMBL" id="AJE49157.1"/>
    </source>
</evidence>
<comment type="similarity">
    <text evidence="1">Belongs to the leucine-binding protein family.</text>
</comment>
<feature type="signal peptide" evidence="4">
    <location>
        <begin position="1"/>
        <end position="25"/>
    </location>
</feature>
<feature type="chain" id="PRO_5002115831" evidence="4">
    <location>
        <begin position="26"/>
        <end position="406"/>
    </location>
</feature>
<keyword evidence="2 4" id="KW-0732">Signal</keyword>